<keyword evidence="3" id="KW-1185">Reference proteome</keyword>
<name>A0A158F284_9BURK</name>
<protein>
    <recommendedName>
        <fullName evidence="4">DUF1508 domain-containing protein</fullName>
    </recommendedName>
</protein>
<gene>
    <name evidence="2" type="ORF">AWB67_00222</name>
</gene>
<dbReference type="EMBL" id="FCOL02000001">
    <property type="protein sequence ID" value="SAL13120.1"/>
    <property type="molecule type" value="Genomic_DNA"/>
</dbReference>
<proteinExistence type="predicted"/>
<dbReference type="AlphaFoldDB" id="A0A158F284"/>
<evidence type="ECO:0000313" key="2">
    <source>
        <dbReference type="EMBL" id="SAL13120.1"/>
    </source>
</evidence>
<organism evidence="2 3">
    <name type="scientific">Caballeronia terrestris</name>
    <dbReference type="NCBI Taxonomy" id="1226301"/>
    <lineage>
        <taxon>Bacteria</taxon>
        <taxon>Pseudomonadati</taxon>
        <taxon>Pseudomonadota</taxon>
        <taxon>Betaproteobacteria</taxon>
        <taxon>Burkholderiales</taxon>
        <taxon>Burkholderiaceae</taxon>
        <taxon>Caballeronia</taxon>
    </lineage>
</organism>
<accession>A0A158F284</accession>
<comment type="caution">
    <text evidence="2">The sequence shown here is derived from an EMBL/GenBank/DDBJ whole genome shotgun (WGS) entry which is preliminary data.</text>
</comment>
<evidence type="ECO:0000256" key="1">
    <source>
        <dbReference type="SAM" id="MobiDB-lite"/>
    </source>
</evidence>
<feature type="region of interest" description="Disordered" evidence="1">
    <location>
        <begin position="43"/>
        <end position="78"/>
    </location>
</feature>
<dbReference type="OrthoDB" id="9133281at2"/>
<dbReference type="Proteomes" id="UP000054925">
    <property type="component" value="Unassembled WGS sequence"/>
</dbReference>
<sequence length="78" mass="8694">MDAVKSSDPTLHVFEQDGEWHWGITIDRPTGIGVKVVAFSDDGFGSEEEAREDGERAMREGEWKSQASRRAEPSRSSV</sequence>
<evidence type="ECO:0008006" key="4">
    <source>
        <dbReference type="Google" id="ProtNLM"/>
    </source>
</evidence>
<dbReference type="RefSeq" id="WP_087654378.1">
    <property type="nucleotide sequence ID" value="NZ_FCOL02000001.1"/>
</dbReference>
<reference evidence="2" key="1">
    <citation type="submission" date="2016-01" db="EMBL/GenBank/DDBJ databases">
        <authorList>
            <person name="Peeters C."/>
        </authorList>
    </citation>
    <scope>NUCLEOTIDE SEQUENCE [LARGE SCALE GENOMIC DNA]</scope>
    <source>
        <strain evidence="2">LMG 22937</strain>
    </source>
</reference>
<evidence type="ECO:0000313" key="3">
    <source>
        <dbReference type="Proteomes" id="UP000054925"/>
    </source>
</evidence>
<feature type="compositionally biased region" description="Basic and acidic residues" evidence="1">
    <location>
        <begin position="53"/>
        <end position="78"/>
    </location>
</feature>